<proteinExistence type="inferred from homology"/>
<dbReference type="GeneID" id="92826343"/>
<dbReference type="EMBL" id="CYXR01000005">
    <property type="protein sequence ID" value="CUM83128.1"/>
    <property type="molecule type" value="Genomic_DNA"/>
</dbReference>
<gene>
    <name evidence="5" type="primary">repA</name>
    <name evidence="5" type="ORF">comes_28890</name>
    <name evidence="7" type="ORF">DWX03_12530</name>
    <name evidence="4" type="ORF">ERS852481_02629</name>
    <name evidence="3" type="ORF">ERS852574_00984</name>
    <name evidence="6" type="ORF">HUU93_04370</name>
</gene>
<dbReference type="OrthoDB" id="923329at2"/>
<dbReference type="EMBL" id="BSCI01000024">
    <property type="protein sequence ID" value="GLG88342.1"/>
    <property type="molecule type" value="Genomic_DNA"/>
</dbReference>
<reference evidence="6 11" key="4">
    <citation type="submission" date="2020-07" db="EMBL/GenBank/DDBJ databases">
        <title>Bacterial metabolism rescues the inhibition of intestinal drug absorption by food and drug additives.</title>
        <authorList>
            <person name="Zou L."/>
            <person name="Spanogiannopoulos P."/>
            <person name="Chien H.-C."/>
            <person name="Pieper L.M."/>
            <person name="Cai W."/>
            <person name="Khuri N."/>
            <person name="Pottel J."/>
            <person name="Vora B."/>
            <person name="Ni Z."/>
            <person name="Tsakalozou E."/>
            <person name="Zhang W."/>
            <person name="Shoichet B.K."/>
            <person name="Giacomini K.M."/>
            <person name="Turnbaugh P.J."/>
        </authorList>
    </citation>
    <scope>NUCLEOTIDE SEQUENCE [LARGE SCALE GENOMIC DNA]</scope>
    <source>
        <strain evidence="6 11">F22</strain>
    </source>
</reference>
<feature type="domain" description="Initiator Rep protein WH1" evidence="2">
    <location>
        <begin position="19"/>
        <end position="158"/>
    </location>
</feature>
<dbReference type="AlphaFoldDB" id="A0A174EHQ6"/>
<reference evidence="8 9" key="1">
    <citation type="submission" date="2015-09" db="EMBL/GenBank/DDBJ databases">
        <authorList>
            <consortium name="Pathogen Informatics"/>
        </authorList>
    </citation>
    <scope>NUCLEOTIDE SEQUENCE [LARGE SCALE GENOMIC DNA]</scope>
    <source>
        <strain evidence="4 8">2789STDY5834866</strain>
        <strain evidence="3 9">2789STDY5834962</strain>
    </source>
</reference>
<dbReference type="Proteomes" id="UP000095727">
    <property type="component" value="Unassembled WGS sequence"/>
</dbReference>
<evidence type="ECO:0000313" key="7">
    <source>
        <dbReference type="EMBL" id="RGT88359.1"/>
    </source>
</evidence>
<dbReference type="GO" id="GO:0006270">
    <property type="term" value="P:DNA replication initiation"/>
    <property type="evidence" value="ECO:0007669"/>
    <property type="project" value="InterPro"/>
</dbReference>
<reference evidence="6 11" key="3">
    <citation type="submission" date="2020-04" db="EMBL/GenBank/DDBJ databases">
        <authorList>
            <person name="Pieper L."/>
        </authorList>
    </citation>
    <scope>NUCLEOTIDE SEQUENCE [LARGE SCALE GENOMIC DNA]</scope>
    <source>
        <strain evidence="6 11">F22</strain>
    </source>
</reference>
<evidence type="ECO:0000313" key="6">
    <source>
        <dbReference type="EMBL" id="NUN85845.1"/>
    </source>
</evidence>
<accession>A0A174EHQ6</accession>
<dbReference type="RefSeq" id="WP_008371101.1">
    <property type="nucleotide sequence ID" value="NZ_BSCI01000024.1"/>
</dbReference>
<evidence type="ECO:0000313" key="8">
    <source>
        <dbReference type="Proteomes" id="UP000095362"/>
    </source>
</evidence>
<reference evidence="5" key="6">
    <citation type="submission" date="2022-11" db="EMBL/GenBank/DDBJ databases">
        <title>Draft genome sequence of Coprococcus comes strain 31264.</title>
        <authorList>
            <person name="Hisatomi A."/>
            <person name="Ohkuma M."/>
            <person name="Sakamoto M."/>
        </authorList>
    </citation>
    <scope>NUCLEOTIDE SEQUENCE</scope>
    <source>
        <strain evidence="5">JCM 31264</strain>
    </source>
</reference>
<name>A0A174EHQ6_9FIRM</name>
<dbReference type="Gene3D" id="1.10.10.10">
    <property type="entry name" value="Winged helix-like DNA-binding domain superfamily/Winged helix DNA-binding domain"/>
    <property type="match status" value="2"/>
</dbReference>
<dbReference type="Proteomes" id="UP001145109">
    <property type="component" value="Unassembled WGS sequence"/>
</dbReference>
<dbReference type="EMBL" id="CYZK01000021">
    <property type="protein sequence ID" value="CUO67979.1"/>
    <property type="molecule type" value="Genomic_DNA"/>
</dbReference>
<reference evidence="5" key="5">
    <citation type="submission" date="2022-09" db="EMBL/GenBank/DDBJ databases">
        <title>Draft genome sequence of Coprococcus comes strain 31264.</title>
        <authorList>
            <person name="Atsushi H."/>
            <person name="Moriya O."/>
            <person name="Mitsuo S."/>
        </authorList>
    </citation>
    <scope>NUCLEOTIDE SEQUENCE</scope>
    <source>
        <strain evidence="5">JCM 31264</strain>
    </source>
</reference>
<protein>
    <submittedName>
        <fullName evidence="3">Protein involved in initiation of plasmid replication</fullName>
    </submittedName>
    <submittedName>
        <fullName evidence="7">RepB family plasmid replication initiator protein</fullName>
    </submittedName>
    <submittedName>
        <fullName evidence="6">Replication initiation protein</fullName>
    </submittedName>
    <submittedName>
        <fullName evidence="5">Replication protein RepA</fullName>
    </submittedName>
</protein>
<evidence type="ECO:0000256" key="1">
    <source>
        <dbReference type="ARBA" id="ARBA00038283"/>
    </source>
</evidence>
<dbReference type="Pfam" id="PF21205">
    <property type="entry name" value="Rep3_C"/>
    <property type="match status" value="1"/>
</dbReference>
<sequence>MKETQKKPKEKQLLDHDTVSRSNVLIESKSSTSLFERKLLNIAIAKAYVEDGELIAKVSTKDVKNYLHITGNSIYSRLKEVSKETLGHVVSIEDDEKENFIMFNVVNKCEYRDGVFTTRFTKEMKPHIYNLKKDYTRMSLDVLCSFKSLFTTRVYEILRTQYYRFDREQCDQLIVPRPPKNPYTIAELKFTLNVVDANASKAVKRLVEQGRFEEALAEIKDAPFEDWRNFRRKVLEVAKKELEESEYSEICFDYEPVKSGKGGKVTGIRFFVKKNPKCIHHSDLQRMPSGEEEGEEIAPNVLAAKKTPVNEKLILEVADIFGNEPITIQEIKVLLQVSDNQPDVIRKAFKLSQEQAYINNLVGWLRKCIEEKWYENEKVSKFKGKTLEEAQMTLDLYQEYIEEREKVKKE</sequence>
<dbReference type="InterPro" id="IPR000525">
    <property type="entry name" value="Initiator_Rep_WH1"/>
</dbReference>
<dbReference type="Proteomes" id="UP000283360">
    <property type="component" value="Unassembled WGS sequence"/>
</dbReference>
<dbReference type="GO" id="GO:0003887">
    <property type="term" value="F:DNA-directed DNA polymerase activity"/>
    <property type="evidence" value="ECO:0007669"/>
    <property type="project" value="InterPro"/>
</dbReference>
<evidence type="ECO:0000313" key="5">
    <source>
        <dbReference type="EMBL" id="GLG88342.1"/>
    </source>
</evidence>
<dbReference type="InterPro" id="IPR036390">
    <property type="entry name" value="WH_DNA-bd_sf"/>
</dbReference>
<dbReference type="InterPro" id="IPR036388">
    <property type="entry name" value="WH-like_DNA-bd_sf"/>
</dbReference>
<dbReference type="EMBL" id="JABWDC010000011">
    <property type="protein sequence ID" value="NUN85845.1"/>
    <property type="molecule type" value="Genomic_DNA"/>
</dbReference>
<evidence type="ECO:0000313" key="4">
    <source>
        <dbReference type="EMBL" id="CUO67979.1"/>
    </source>
</evidence>
<reference evidence="7 10" key="2">
    <citation type="submission" date="2018-08" db="EMBL/GenBank/DDBJ databases">
        <title>A genome reference for cultivated species of the human gut microbiota.</title>
        <authorList>
            <person name="Zou Y."/>
            <person name="Xue W."/>
            <person name="Luo G."/>
        </authorList>
    </citation>
    <scope>NUCLEOTIDE SEQUENCE [LARGE SCALE GENOMIC DNA]</scope>
    <source>
        <strain evidence="7 10">AF18-12LB</strain>
    </source>
</reference>
<keyword evidence="10" id="KW-1185">Reference proteome</keyword>
<dbReference type="PaxDb" id="410072-ERS852525_02964"/>
<evidence type="ECO:0000313" key="11">
    <source>
        <dbReference type="Proteomes" id="UP000554488"/>
    </source>
</evidence>
<dbReference type="Proteomes" id="UP000554488">
    <property type="component" value="Unassembled WGS sequence"/>
</dbReference>
<evidence type="ECO:0000313" key="9">
    <source>
        <dbReference type="Proteomes" id="UP000095727"/>
    </source>
</evidence>
<evidence type="ECO:0000313" key="3">
    <source>
        <dbReference type="EMBL" id="CUM83128.1"/>
    </source>
</evidence>
<evidence type="ECO:0000313" key="10">
    <source>
        <dbReference type="Proteomes" id="UP000283360"/>
    </source>
</evidence>
<dbReference type="Pfam" id="PF01051">
    <property type="entry name" value="Rep3_N"/>
    <property type="match status" value="1"/>
</dbReference>
<dbReference type="SUPFAM" id="SSF46785">
    <property type="entry name" value="Winged helix' DNA-binding domain"/>
    <property type="match status" value="2"/>
</dbReference>
<organism evidence="6 11">
    <name type="scientific">Coprococcus comes</name>
    <dbReference type="NCBI Taxonomy" id="410072"/>
    <lineage>
        <taxon>Bacteria</taxon>
        <taxon>Bacillati</taxon>
        <taxon>Bacillota</taxon>
        <taxon>Clostridia</taxon>
        <taxon>Lachnospirales</taxon>
        <taxon>Lachnospiraceae</taxon>
        <taxon>Coprococcus</taxon>
    </lineage>
</organism>
<comment type="similarity">
    <text evidence="1">Belongs to the initiator RepB protein family.</text>
</comment>
<dbReference type="Proteomes" id="UP000095362">
    <property type="component" value="Unassembled WGS sequence"/>
</dbReference>
<evidence type="ECO:0000259" key="2">
    <source>
        <dbReference type="Pfam" id="PF01051"/>
    </source>
</evidence>
<dbReference type="EMBL" id="QRXJ01000017">
    <property type="protein sequence ID" value="RGT88359.1"/>
    <property type="molecule type" value="Genomic_DNA"/>
</dbReference>